<evidence type="ECO:0000259" key="2">
    <source>
        <dbReference type="PROSITE" id="PS51903"/>
    </source>
</evidence>
<feature type="domain" description="Clp R" evidence="2">
    <location>
        <begin position="89"/>
        <end position="236"/>
    </location>
</feature>
<dbReference type="STRING" id="410332.SAMN04488550_3025"/>
<proteinExistence type="predicted"/>
<dbReference type="RefSeq" id="WP_008380290.1">
    <property type="nucleotide sequence ID" value="NZ_BAOP01000024.1"/>
</dbReference>
<evidence type="ECO:0000256" key="1">
    <source>
        <dbReference type="PROSITE-ProRule" id="PRU01251"/>
    </source>
</evidence>
<protein>
    <recommendedName>
        <fullName evidence="2">Clp R domain-containing protein</fullName>
    </recommendedName>
</protein>
<dbReference type="PROSITE" id="PS51903">
    <property type="entry name" value="CLP_R"/>
    <property type="match status" value="1"/>
</dbReference>
<keyword evidence="4" id="KW-1185">Reference proteome</keyword>
<keyword evidence="1" id="KW-0677">Repeat</keyword>
<dbReference type="Gene3D" id="1.10.1780.10">
    <property type="entry name" value="Clp, N-terminal domain"/>
    <property type="match status" value="1"/>
</dbReference>
<organism evidence="3 4">
    <name type="scientific">Gordonia malaquae NBRC 108250</name>
    <dbReference type="NCBI Taxonomy" id="1223542"/>
    <lineage>
        <taxon>Bacteria</taxon>
        <taxon>Bacillati</taxon>
        <taxon>Actinomycetota</taxon>
        <taxon>Actinomycetes</taxon>
        <taxon>Mycobacteriales</taxon>
        <taxon>Gordoniaceae</taxon>
        <taxon>Gordonia</taxon>
    </lineage>
</organism>
<reference evidence="3 4" key="1">
    <citation type="submission" date="2013-02" db="EMBL/GenBank/DDBJ databases">
        <title>Whole genome shotgun sequence of Gordonia malaquae NBRC 108250.</title>
        <authorList>
            <person name="Yoshida I."/>
            <person name="Hosoyama A."/>
            <person name="Tsuchikane K."/>
            <person name="Ando Y."/>
            <person name="Baba S."/>
            <person name="Ohji S."/>
            <person name="Hamada M."/>
            <person name="Tamura T."/>
            <person name="Yamazoe A."/>
            <person name="Yamazaki S."/>
            <person name="Fujita N."/>
        </authorList>
    </citation>
    <scope>NUCLEOTIDE SEQUENCE [LARGE SCALE GENOMIC DNA]</scope>
    <source>
        <strain evidence="3 4">NBRC 108250</strain>
    </source>
</reference>
<evidence type="ECO:0000313" key="3">
    <source>
        <dbReference type="EMBL" id="GAC80930.1"/>
    </source>
</evidence>
<accession>M3UM77</accession>
<dbReference type="InterPro" id="IPR036628">
    <property type="entry name" value="Clp_N_dom_sf"/>
</dbReference>
<dbReference type="InterPro" id="IPR004176">
    <property type="entry name" value="Clp_R_N"/>
</dbReference>
<dbReference type="OrthoDB" id="3290891at2"/>
<dbReference type="AlphaFoldDB" id="M3UM77"/>
<dbReference type="EMBL" id="BAOP01000024">
    <property type="protein sequence ID" value="GAC80930.1"/>
    <property type="molecule type" value="Genomic_DNA"/>
</dbReference>
<dbReference type="Pfam" id="PF02861">
    <property type="entry name" value="Clp_N"/>
    <property type="match status" value="1"/>
</dbReference>
<evidence type="ECO:0000313" key="4">
    <source>
        <dbReference type="Proteomes" id="UP000035009"/>
    </source>
</evidence>
<gene>
    <name evidence="3" type="ORF">GM1_024_00510</name>
</gene>
<name>M3UM77_GORML</name>
<dbReference type="Proteomes" id="UP000035009">
    <property type="component" value="Unassembled WGS sequence"/>
</dbReference>
<sequence>MTEPTRLDSINLDDLICGITENSDDPLDRLTSAVLTGEHLDQMSDHLVGHFVDAARAAGASWNDIGQCLGVTKQAAQKRFTPGAAKLDPSKGFAAFTERARNVLAAAHNDAKSAGNPEVTAAHLAAALLDDETSLATLLLTRQGVDPIEIRKAVAAASPVVDGEVPDLVPYDASARKALELTFRHGLRLGHAYIGTEHILLALLEVENGEGPLADAGVDRAALESDLTAMLDAMTP</sequence>
<dbReference type="SUPFAM" id="SSF81923">
    <property type="entry name" value="Double Clp-N motif"/>
    <property type="match status" value="1"/>
</dbReference>
<comment type="caution">
    <text evidence="3">The sequence shown here is derived from an EMBL/GenBank/DDBJ whole genome shotgun (WGS) entry which is preliminary data.</text>
</comment>
<dbReference type="eggNOG" id="COG0542">
    <property type="taxonomic scope" value="Bacteria"/>
</dbReference>